<keyword evidence="2" id="KW-0442">Lipid degradation</keyword>
<dbReference type="Pfam" id="PF04083">
    <property type="entry name" value="Abhydro_lipase"/>
    <property type="match status" value="1"/>
</dbReference>
<dbReference type="GO" id="GO:0016788">
    <property type="term" value="F:hydrolase activity, acting on ester bonds"/>
    <property type="evidence" value="ECO:0007669"/>
    <property type="project" value="InterPro"/>
</dbReference>
<keyword evidence="7" id="KW-1185">Reference proteome</keyword>
<dbReference type="InterPro" id="IPR006693">
    <property type="entry name" value="AB_hydrolase_lipase"/>
</dbReference>
<feature type="domain" description="Serine aminopeptidase S33" evidence="6">
    <location>
        <begin position="124"/>
        <end position="251"/>
    </location>
</feature>
<feature type="active site" description="Charge relay system" evidence="3">
    <location>
        <position position="365"/>
    </location>
</feature>
<keyword evidence="2" id="KW-0443">Lipid metabolism</keyword>
<dbReference type="FunFam" id="3.40.50.1820:FF:000126">
    <property type="entry name" value="Lipase"/>
    <property type="match status" value="1"/>
</dbReference>
<dbReference type="GeneID" id="120264076"/>
<feature type="signal peptide" evidence="4">
    <location>
        <begin position="1"/>
        <end position="26"/>
    </location>
</feature>
<dbReference type="RefSeq" id="XP_039127945.1">
    <property type="nucleotide sequence ID" value="XM_039272011.1"/>
</dbReference>
<organism evidence="7 8">
    <name type="scientific">Dioscorea cayennensis subsp. rotundata</name>
    <name type="common">White Guinea yam</name>
    <name type="synonym">Dioscorea rotundata</name>
    <dbReference type="NCBI Taxonomy" id="55577"/>
    <lineage>
        <taxon>Eukaryota</taxon>
        <taxon>Viridiplantae</taxon>
        <taxon>Streptophyta</taxon>
        <taxon>Embryophyta</taxon>
        <taxon>Tracheophyta</taxon>
        <taxon>Spermatophyta</taxon>
        <taxon>Magnoliopsida</taxon>
        <taxon>Liliopsida</taxon>
        <taxon>Dioscoreales</taxon>
        <taxon>Dioscoreaceae</taxon>
        <taxon>Dioscorea</taxon>
    </lineage>
</organism>
<dbReference type="SUPFAM" id="SSF53474">
    <property type="entry name" value="alpha/beta-Hydrolases"/>
    <property type="match status" value="1"/>
</dbReference>
<dbReference type="PANTHER" id="PTHR11005">
    <property type="entry name" value="LYSOSOMAL ACID LIPASE-RELATED"/>
    <property type="match status" value="1"/>
</dbReference>
<reference evidence="8" key="2">
    <citation type="submission" date="2025-08" db="UniProtKB">
        <authorList>
            <consortium name="RefSeq"/>
        </authorList>
    </citation>
    <scope>IDENTIFICATION</scope>
</reference>
<dbReference type="AlphaFoldDB" id="A0AB40BKL8"/>
<dbReference type="InterPro" id="IPR025483">
    <property type="entry name" value="Lipase_euk"/>
</dbReference>
<evidence type="ECO:0000313" key="7">
    <source>
        <dbReference type="Proteomes" id="UP001515500"/>
    </source>
</evidence>
<proteinExistence type="inferred from homology"/>
<dbReference type="InterPro" id="IPR022742">
    <property type="entry name" value="Hydrolase_4"/>
</dbReference>
<comment type="similarity">
    <text evidence="1 2">Belongs to the AB hydrolase superfamily. Lipase family.</text>
</comment>
<accession>A0AB40BKL8</accession>
<dbReference type="Proteomes" id="UP001515500">
    <property type="component" value="Chromosome 1"/>
</dbReference>
<feature type="active site" description="Nucleophile" evidence="3">
    <location>
        <position position="194"/>
    </location>
</feature>
<gene>
    <name evidence="8" type="primary">LOC120264076</name>
</gene>
<sequence>MATNSSFMFKWLICCALVINVGLISAREDDESREGNITSMSSPSQSPTLPDAPYICELRVKIFGYKCEEHEVTTKDGYILSIQRIPQGLSSSKIEGEKREPVLLIHGLLMDGVIWLINHPNESLGFILADKGYDVWIANTRGTWSSRRHTFLSASHRDYWEWSWDELVSFDLPAIFNYIYTNTTQQKFHYVGHSLGSLIAFALFSQNNLPAKMVRSAVMLCPIAYMNLERSILVQFAAATFTAETHYWLGLKEFIPTGKNVLKFLKKICNEPGVDCSNLLTALTGKNCCLNISSIHVFTKFEPQSTSTKLMIHLSQMIRRGTVAKYDYNDVKKNRDHYGQPTPPAYNLSAIPLDLPLFLVYGGMDWLADVGDLDELLFELRFHKSDKLKLHFQPDYSHVDFIMGFNAKEEIYDHVLEFMSLQ</sequence>
<dbReference type="InterPro" id="IPR029058">
    <property type="entry name" value="AB_hydrolase_fold"/>
</dbReference>
<name>A0AB40BKL8_DIOCR</name>
<feature type="chain" id="PRO_5044307471" description="Lipase" evidence="4">
    <location>
        <begin position="27"/>
        <end position="422"/>
    </location>
</feature>
<reference evidence="7" key="1">
    <citation type="submission" date="2025-05" db="UniProtKB">
        <authorList>
            <consortium name="RefSeq"/>
        </authorList>
    </citation>
    <scope>NUCLEOTIDE SEQUENCE [LARGE SCALE GENOMIC DNA]</scope>
</reference>
<keyword evidence="4" id="KW-0732">Signal</keyword>
<evidence type="ECO:0000256" key="4">
    <source>
        <dbReference type="SAM" id="SignalP"/>
    </source>
</evidence>
<keyword evidence="2" id="KW-0378">Hydrolase</keyword>
<evidence type="ECO:0000256" key="1">
    <source>
        <dbReference type="ARBA" id="ARBA00010701"/>
    </source>
</evidence>
<evidence type="ECO:0000256" key="2">
    <source>
        <dbReference type="PIRNR" id="PIRNR000862"/>
    </source>
</evidence>
<feature type="domain" description="Partial AB-hydrolase lipase" evidence="5">
    <location>
        <begin position="60"/>
        <end position="118"/>
    </location>
</feature>
<evidence type="ECO:0000259" key="5">
    <source>
        <dbReference type="Pfam" id="PF04083"/>
    </source>
</evidence>
<dbReference type="Gene3D" id="3.40.50.1820">
    <property type="entry name" value="alpha/beta hydrolase"/>
    <property type="match status" value="1"/>
</dbReference>
<evidence type="ECO:0000256" key="3">
    <source>
        <dbReference type="PIRSR" id="PIRSR000862-1"/>
    </source>
</evidence>
<dbReference type="Pfam" id="PF12146">
    <property type="entry name" value="Hydrolase_4"/>
    <property type="match status" value="1"/>
</dbReference>
<evidence type="ECO:0000313" key="8">
    <source>
        <dbReference type="RefSeq" id="XP_039127945.1"/>
    </source>
</evidence>
<feature type="active site" description="Charge relay system" evidence="3">
    <location>
        <position position="398"/>
    </location>
</feature>
<protein>
    <recommendedName>
        <fullName evidence="2">Lipase</fullName>
    </recommendedName>
</protein>
<dbReference type="GO" id="GO:0016042">
    <property type="term" value="P:lipid catabolic process"/>
    <property type="evidence" value="ECO:0007669"/>
    <property type="project" value="UniProtKB-KW"/>
</dbReference>
<evidence type="ECO:0000259" key="6">
    <source>
        <dbReference type="Pfam" id="PF12146"/>
    </source>
</evidence>
<dbReference type="PIRSF" id="PIRSF000862">
    <property type="entry name" value="Steryl_ester_lip"/>
    <property type="match status" value="1"/>
</dbReference>